<reference evidence="8 9" key="1">
    <citation type="journal article" date="2018" name="Nat. Biotechnol.">
        <title>A standardized bacterial taxonomy based on genome phylogeny substantially revises the tree of life.</title>
        <authorList>
            <person name="Parks D.H."/>
            <person name="Chuvochina M."/>
            <person name="Waite D.W."/>
            <person name="Rinke C."/>
            <person name="Skarshewski A."/>
            <person name="Chaumeil P.A."/>
            <person name="Hugenholtz P."/>
        </authorList>
    </citation>
    <scope>NUCLEOTIDE SEQUENCE [LARGE SCALE GENOMIC DNA]</scope>
    <source>
        <strain evidence="8">UBA10707</strain>
    </source>
</reference>
<gene>
    <name evidence="8" type="ORF">DD666_04680</name>
</gene>
<evidence type="ECO:0000256" key="4">
    <source>
        <dbReference type="ARBA" id="ARBA00022729"/>
    </source>
</evidence>
<keyword evidence="3" id="KW-1003">Cell membrane</keyword>
<dbReference type="Gene3D" id="3.40.190.10">
    <property type="entry name" value="Periplasmic binding protein-like II"/>
    <property type="match status" value="1"/>
</dbReference>
<dbReference type="PANTHER" id="PTHR43649:SF33">
    <property type="entry name" value="POLYGALACTURONAN_RHAMNOGALACTURONAN-BINDING PROTEIN YTCQ"/>
    <property type="match status" value="1"/>
</dbReference>
<dbReference type="Proteomes" id="UP000264036">
    <property type="component" value="Unassembled WGS sequence"/>
</dbReference>
<dbReference type="GO" id="GO:0042597">
    <property type="term" value="C:periplasmic space"/>
    <property type="evidence" value="ECO:0007669"/>
    <property type="project" value="UniProtKB-SubCell"/>
</dbReference>
<accession>A0A356LCL9</accession>
<comment type="similarity">
    <text evidence="2">Belongs to the bacterial solute-binding protein 1 family.</text>
</comment>
<comment type="caution">
    <text evidence="8">The sequence shown here is derived from an EMBL/GenBank/DDBJ whole genome shotgun (WGS) entry which is preliminary data.</text>
</comment>
<keyword evidence="4" id="KW-0732">Signal</keyword>
<comment type="subcellular location">
    <subcellularLocation>
        <location evidence="1">Periplasm</location>
    </subcellularLocation>
</comment>
<organism evidence="8 9">
    <name type="scientific">Advenella kashmirensis</name>
    <dbReference type="NCBI Taxonomy" id="310575"/>
    <lineage>
        <taxon>Bacteria</taxon>
        <taxon>Pseudomonadati</taxon>
        <taxon>Pseudomonadota</taxon>
        <taxon>Betaproteobacteria</taxon>
        <taxon>Burkholderiales</taxon>
        <taxon>Alcaligenaceae</taxon>
    </lineage>
</organism>
<dbReference type="Pfam" id="PF13416">
    <property type="entry name" value="SBP_bac_8"/>
    <property type="match status" value="1"/>
</dbReference>
<dbReference type="PANTHER" id="PTHR43649">
    <property type="entry name" value="ARABINOSE-BINDING PROTEIN-RELATED"/>
    <property type="match status" value="1"/>
</dbReference>
<sequence>MAQDKTVTVWANKGFYEAMDSSLRDVVKRFEKDTGNKVNLSFYSNEDLITRAVSAVAAGSPPDFSFGLTYDVRTTGKWAYEGKLADVSDVVGPMKDKFLPGTLETTYLFNEKVGKKAYYAVPIGQNILHTFYWRDMLEEAGFTQADIPTEWAEYWSFWCDKVQPALRKKGQRTYGIGLPYSVQASDTFFGLLTFLNAHNVQVVDEDGKLLLDDPKNRKGIELALADYSKVYEQKCTPPSSINWGDVDNNVNFNNRTTVMTPNATISIPASYLDAMNKQDATAEQKEIARKNYHENLVTAAFPKKPDGSVLPNLTSVKTGMVFADAKNIEGGKQFMEYLMRDENVTSYLESMLGVWYPVTKYGADRPFWTDGKDPHRAVARKMFEDGVVPFQFVYNWRFTIVNAENVWAQALARISQDNVSPAQATDEMIKRIQTIVEQP</sequence>
<dbReference type="InterPro" id="IPR006059">
    <property type="entry name" value="SBP"/>
</dbReference>
<evidence type="ECO:0000256" key="2">
    <source>
        <dbReference type="ARBA" id="ARBA00008520"/>
    </source>
</evidence>
<evidence type="ECO:0000256" key="7">
    <source>
        <dbReference type="ARBA" id="ARBA00023288"/>
    </source>
</evidence>
<evidence type="ECO:0000313" key="8">
    <source>
        <dbReference type="EMBL" id="HBP28692.1"/>
    </source>
</evidence>
<evidence type="ECO:0000313" key="9">
    <source>
        <dbReference type="Proteomes" id="UP000264036"/>
    </source>
</evidence>
<dbReference type="EMBL" id="DOEK01000008">
    <property type="protein sequence ID" value="HBP28692.1"/>
    <property type="molecule type" value="Genomic_DNA"/>
</dbReference>
<evidence type="ECO:0000256" key="3">
    <source>
        <dbReference type="ARBA" id="ARBA00022475"/>
    </source>
</evidence>
<protein>
    <submittedName>
        <fullName evidence="8">ABC transporter substrate-binding protein</fullName>
    </submittedName>
</protein>
<dbReference type="AlphaFoldDB" id="A0A356LCL9"/>
<keyword evidence="6" id="KW-0564">Palmitate</keyword>
<keyword evidence="7" id="KW-0449">Lipoprotein</keyword>
<dbReference type="SUPFAM" id="SSF53850">
    <property type="entry name" value="Periplasmic binding protein-like II"/>
    <property type="match status" value="1"/>
</dbReference>
<proteinExistence type="inferred from homology"/>
<name>A0A356LCL9_9BURK</name>
<evidence type="ECO:0000256" key="1">
    <source>
        <dbReference type="ARBA" id="ARBA00004418"/>
    </source>
</evidence>
<evidence type="ECO:0000256" key="5">
    <source>
        <dbReference type="ARBA" id="ARBA00023136"/>
    </source>
</evidence>
<dbReference type="InterPro" id="IPR050490">
    <property type="entry name" value="Bact_solute-bd_prot1"/>
</dbReference>
<keyword evidence="5" id="KW-0472">Membrane</keyword>
<evidence type="ECO:0000256" key="6">
    <source>
        <dbReference type="ARBA" id="ARBA00023139"/>
    </source>
</evidence>